<dbReference type="InParanoid" id="A0A1Q3C9Q9"/>
<dbReference type="OrthoDB" id="1894747at2759"/>
<sequence>YCPLCDFAKCYQSVTQAISCPIWSNTYPISPFLVIKTPPSSMAFLSIPLKTSTLFLFPKIPLKPYRDPHPLPVVSCTSPKFTERQVLHFVAESDEKTLPCVRTYDNDLARLSLVGAVSFDQALTAAAADGGQSATEHIDSGVPAMVVETLFPDPSNKMGTVSTRLFLPAKEVREKASKLKRSLSVDMLSSTTSRNILAMTFRQVVLQQLWNFELVVMRPGTERNMADLENPRKQVAASFTISSSDERVIAVLAEAVCTYALQSTEKQFLGNLLGGTSTNFFKLLQGRNRIASKDSSVIIESEEEIAENAKSQLEKFNSMKETLMPLKTKPNYFWWTQSIQSKLEKIGGPEFSAWTSEYIPTYRLQIDANKFESVKFEGWKESGENRREVLLTHSQMVGLADILDTYYEDIYSLPNKQLSGDTVSKFSNLPNKKRTSSLLKILSFGVASGVFLIVISALGQFCLPHLPKGGIYLGGNKSLSSSEIECTVHQSLDGAKLEDFCTSIIKRIKDAFGWPGDIMTEVNLGTWIGEIPNYLKIGSEADSGKEDYSTNSDVLENVDSDMKSSVQGIASYQVVLSTDGKIVGFQPTSRIGVNHWAANPLAKELYSGRKLSPGILEPGLKIHLPNEVVVIELLMSVNPDSCFALARSFQ</sequence>
<evidence type="ECO:0000313" key="2">
    <source>
        <dbReference type="Proteomes" id="UP000187406"/>
    </source>
</evidence>
<name>A0A1Q3C9Q9_CEPFO</name>
<organism evidence="1 2">
    <name type="scientific">Cephalotus follicularis</name>
    <name type="common">Albany pitcher plant</name>
    <dbReference type="NCBI Taxonomy" id="3775"/>
    <lineage>
        <taxon>Eukaryota</taxon>
        <taxon>Viridiplantae</taxon>
        <taxon>Streptophyta</taxon>
        <taxon>Embryophyta</taxon>
        <taxon>Tracheophyta</taxon>
        <taxon>Spermatophyta</taxon>
        <taxon>Magnoliopsida</taxon>
        <taxon>eudicotyledons</taxon>
        <taxon>Gunneridae</taxon>
        <taxon>Pentapetalae</taxon>
        <taxon>rosids</taxon>
        <taxon>fabids</taxon>
        <taxon>Oxalidales</taxon>
        <taxon>Cephalotaceae</taxon>
        <taxon>Cephalotus</taxon>
    </lineage>
</organism>
<evidence type="ECO:0000313" key="1">
    <source>
        <dbReference type="EMBL" id="GAV76969.1"/>
    </source>
</evidence>
<dbReference type="STRING" id="3775.A0A1Q3C9Q9"/>
<dbReference type="FunCoup" id="A0A1Q3C9Q9">
    <property type="interactions" value="909"/>
</dbReference>
<dbReference type="PANTHER" id="PTHR35694:SF1">
    <property type="entry name" value="DENEDDYLASE"/>
    <property type="match status" value="1"/>
</dbReference>
<dbReference type="AlphaFoldDB" id="A0A1Q3C9Q9"/>
<proteinExistence type="predicted"/>
<dbReference type="EMBL" id="BDDD01001550">
    <property type="protein sequence ID" value="GAV76969.1"/>
    <property type="molecule type" value="Genomic_DNA"/>
</dbReference>
<gene>
    <name evidence="1" type="ORF">CFOL_v3_20442</name>
</gene>
<comment type="caution">
    <text evidence="1">The sequence shown here is derived from an EMBL/GenBank/DDBJ whole genome shotgun (WGS) entry which is preliminary data.</text>
</comment>
<keyword evidence="2" id="KW-1185">Reference proteome</keyword>
<dbReference type="Proteomes" id="UP000187406">
    <property type="component" value="Unassembled WGS sequence"/>
</dbReference>
<reference evidence="2" key="1">
    <citation type="submission" date="2016-04" db="EMBL/GenBank/DDBJ databases">
        <title>Cephalotus genome sequencing.</title>
        <authorList>
            <person name="Fukushima K."/>
            <person name="Hasebe M."/>
            <person name="Fang X."/>
        </authorList>
    </citation>
    <scope>NUCLEOTIDE SEQUENCE [LARGE SCALE GENOMIC DNA]</scope>
    <source>
        <strain evidence="2">cv. St1</strain>
    </source>
</reference>
<dbReference type="PANTHER" id="PTHR35694">
    <property type="entry name" value="DENEDDYLASE"/>
    <property type="match status" value="1"/>
</dbReference>
<feature type="non-terminal residue" evidence="1">
    <location>
        <position position="1"/>
    </location>
</feature>
<protein>
    <submittedName>
        <fullName evidence="1">Uncharacterized protein</fullName>
    </submittedName>
</protein>
<accession>A0A1Q3C9Q9</accession>